<feature type="transmembrane region" description="Helical" evidence="1">
    <location>
        <begin position="226"/>
        <end position="246"/>
    </location>
</feature>
<dbReference type="EMBL" id="HBFR01029108">
    <property type="protein sequence ID" value="CAD8893971.1"/>
    <property type="molecule type" value="Transcribed_RNA"/>
</dbReference>
<evidence type="ECO:0000256" key="1">
    <source>
        <dbReference type="SAM" id="Phobius"/>
    </source>
</evidence>
<name>A0A7S1FX54_9STRA</name>
<feature type="transmembrane region" description="Helical" evidence="1">
    <location>
        <begin position="119"/>
        <end position="137"/>
    </location>
</feature>
<feature type="transmembrane region" description="Helical" evidence="1">
    <location>
        <begin position="308"/>
        <end position="330"/>
    </location>
</feature>
<keyword evidence="1" id="KW-1133">Transmembrane helix</keyword>
<proteinExistence type="predicted"/>
<dbReference type="AlphaFoldDB" id="A0A7S1FX54"/>
<keyword evidence="1" id="KW-0812">Transmembrane</keyword>
<feature type="transmembrane region" description="Helical" evidence="1">
    <location>
        <begin position="149"/>
        <end position="169"/>
    </location>
</feature>
<evidence type="ECO:0000313" key="2">
    <source>
        <dbReference type="EMBL" id="CAD8893971.1"/>
    </source>
</evidence>
<feature type="transmembrane region" description="Helical" evidence="1">
    <location>
        <begin position="199"/>
        <end position="220"/>
    </location>
</feature>
<accession>A0A7S1FX54</accession>
<reference evidence="2" key="1">
    <citation type="submission" date="2021-01" db="EMBL/GenBank/DDBJ databases">
        <authorList>
            <person name="Corre E."/>
            <person name="Pelletier E."/>
            <person name="Niang G."/>
            <person name="Scheremetjew M."/>
            <person name="Finn R."/>
            <person name="Kale V."/>
            <person name="Holt S."/>
            <person name="Cochrane G."/>
            <person name="Meng A."/>
            <person name="Brown T."/>
            <person name="Cohen L."/>
        </authorList>
    </citation>
    <scope>NUCLEOTIDE SEQUENCE</scope>
    <source>
        <strain evidence="2">308</strain>
    </source>
</reference>
<feature type="transmembrane region" description="Helical" evidence="1">
    <location>
        <begin position="17"/>
        <end position="37"/>
    </location>
</feature>
<keyword evidence="1" id="KW-0472">Membrane</keyword>
<feature type="transmembrane region" description="Helical" evidence="1">
    <location>
        <begin position="86"/>
        <end position="107"/>
    </location>
</feature>
<sequence length="340" mass="36706">MCLIDPQTQKKASVSEVCYTSTSAFSAALMTVAGLSFNLSLAHSISPIFNHLGIHIFEYAHYAYGDGYDNSTMGERRPRVYFDSTWLTYGTDYLIAATMAAGILFLMRSAPRSSVRSRSVGMVACYLTSVLVGGFAHHKLHSISSLNSLSFRAAWIVCVGTVTSAAGFIGSIGSAIHREYPLALAGAPPKFSVPKVPDWAWIIYGGILFAHVAAGGFSMYRPAADIFLAGCTQFVPTVYVTAVIACRNWSGAASAAAVGKEEEKDFVFSSMSRIVYLVSSYWLALMLPVYAAMVYIDRLSLGEMNAILHANLGVAWACQICGLRAFCAAIPSTDELKKRN</sequence>
<gene>
    <name evidence="2" type="ORF">CHYS00102_LOCUS21183</name>
</gene>
<organism evidence="2">
    <name type="scientific">Corethron hystrix</name>
    <dbReference type="NCBI Taxonomy" id="216773"/>
    <lineage>
        <taxon>Eukaryota</taxon>
        <taxon>Sar</taxon>
        <taxon>Stramenopiles</taxon>
        <taxon>Ochrophyta</taxon>
        <taxon>Bacillariophyta</taxon>
        <taxon>Coscinodiscophyceae</taxon>
        <taxon>Corethrophycidae</taxon>
        <taxon>Corethrales</taxon>
        <taxon>Corethraceae</taxon>
        <taxon>Corethron</taxon>
    </lineage>
</organism>
<protein>
    <submittedName>
        <fullName evidence="2">Uncharacterized protein</fullName>
    </submittedName>
</protein>
<feature type="transmembrane region" description="Helical" evidence="1">
    <location>
        <begin position="274"/>
        <end position="296"/>
    </location>
</feature>